<evidence type="ECO:0000313" key="1">
    <source>
        <dbReference type="EMBL" id="OZY42271.1"/>
    </source>
</evidence>
<protein>
    <submittedName>
        <fullName evidence="1">Uncharacterized protein</fullName>
    </submittedName>
</protein>
<reference evidence="1 2" key="1">
    <citation type="submission" date="2017-08" db="EMBL/GenBank/DDBJ databases">
        <title>Genomic and metabolic characterisation of spoilage-associated Pseudomonas species.</title>
        <authorList>
            <person name="Stanborough T."/>
            <person name="Fegan N."/>
            <person name="Powell S.M."/>
            <person name="Singh T."/>
            <person name="Tamplin M.L."/>
            <person name="Chandry P.S."/>
        </authorList>
    </citation>
    <scope>NUCLEOTIDE SEQUENCE [LARGE SCALE GENOMIC DNA]</scope>
    <source>
        <strain evidence="1 2">F1820</strain>
    </source>
</reference>
<dbReference type="Proteomes" id="UP000216113">
    <property type="component" value="Unassembled WGS sequence"/>
</dbReference>
<gene>
    <name evidence="1" type="ORF">CJF43_07640</name>
</gene>
<dbReference type="AlphaFoldDB" id="A0A266LW46"/>
<sequence>MSGSNIDKFNELTAKVLGELYLNFPIPRNLTAEQFVESAAEWSEELQMDLPSKDAEFFFATTGWLINAGYINGGLYSHTQVSDAVLTAKGLDVLNATPRSLTHAHSLREQLAEIAREGGKESFKGLLAEELITGAKIIAPAVGLL</sequence>
<dbReference type="EMBL" id="NQKL01000005">
    <property type="protein sequence ID" value="OZY42271.1"/>
    <property type="molecule type" value="Genomic_DNA"/>
</dbReference>
<dbReference type="RefSeq" id="WP_095028654.1">
    <property type="nucleotide sequence ID" value="NZ_NQKL01000005.1"/>
</dbReference>
<evidence type="ECO:0000313" key="2">
    <source>
        <dbReference type="Proteomes" id="UP000216113"/>
    </source>
</evidence>
<name>A0A266LW46_PSEFR</name>
<accession>A0A266LW46</accession>
<proteinExistence type="predicted"/>
<organism evidence="1 2">
    <name type="scientific">Pseudomonas fragi</name>
    <dbReference type="NCBI Taxonomy" id="296"/>
    <lineage>
        <taxon>Bacteria</taxon>
        <taxon>Pseudomonadati</taxon>
        <taxon>Pseudomonadota</taxon>
        <taxon>Gammaproteobacteria</taxon>
        <taxon>Pseudomonadales</taxon>
        <taxon>Pseudomonadaceae</taxon>
        <taxon>Pseudomonas</taxon>
    </lineage>
</organism>
<comment type="caution">
    <text evidence="1">The sequence shown here is derived from an EMBL/GenBank/DDBJ whole genome shotgun (WGS) entry which is preliminary data.</text>
</comment>